<keyword evidence="2" id="KW-0479">Metal-binding</keyword>
<accession>U4R1G6</accession>
<dbReference type="OrthoDB" id="9810775at2"/>
<dbReference type="EMBL" id="ATAY01000063">
    <property type="protein sequence ID" value="EPR10515.1"/>
    <property type="molecule type" value="Genomic_DNA"/>
</dbReference>
<dbReference type="RefSeq" id="WP_020816083.1">
    <property type="nucleotide sequence ID" value="NZ_ATAY01000063.1"/>
</dbReference>
<dbReference type="InterPro" id="IPR050377">
    <property type="entry name" value="Radical_SAM_PqqE_MftC-like"/>
</dbReference>
<sequence length="301" mass="34221">MRSISVHLTDQCNNSCIFCVVNSHKEKREGVNKKVLYKFLEENANKGYESVNIHGGEATVLDDFLEILKKIQELGYPQVSLQTNARKLADIEYARKLYDKGVKLFVVSVHGKNAAQHDFVTQIPGSFEEAMAGIVNVKALGAKVRTNTVVYKDNIDSLTDIAELVLNAGVDHVNISAIHPVGKAYQNFHKVTPRYTEMVQSVYKMVDACAKSNKVVTLEGFPPCIIPGYEKYQIPWDENKFKLLFHNFVLEDYATFMEKETKKQGQECKMCIFNKSCGGVYKEYLEFYEWDEFKAVQNIEG</sequence>
<dbReference type="SFLD" id="SFLDS00029">
    <property type="entry name" value="Radical_SAM"/>
    <property type="match status" value="1"/>
</dbReference>
<dbReference type="SUPFAM" id="SSF102114">
    <property type="entry name" value="Radical SAM enzymes"/>
    <property type="match status" value="1"/>
</dbReference>
<dbReference type="PATRIC" id="fig|1330534.3.peg.2586"/>
<gene>
    <name evidence="6" type="ORF">L323_13045</name>
</gene>
<organism evidence="6 7">
    <name type="scientific">Ruminiclostridium papyrosolvens C7</name>
    <dbReference type="NCBI Taxonomy" id="1330534"/>
    <lineage>
        <taxon>Bacteria</taxon>
        <taxon>Bacillati</taxon>
        <taxon>Bacillota</taxon>
        <taxon>Clostridia</taxon>
        <taxon>Eubacteriales</taxon>
        <taxon>Oscillospiraceae</taxon>
        <taxon>Ruminiclostridium</taxon>
    </lineage>
</organism>
<dbReference type="AlphaFoldDB" id="U4R1G6"/>
<dbReference type="InterPro" id="IPR006638">
    <property type="entry name" value="Elp3/MiaA/NifB-like_rSAM"/>
</dbReference>
<dbReference type="Proteomes" id="UP000016860">
    <property type="component" value="Unassembled WGS sequence"/>
</dbReference>
<protein>
    <submittedName>
        <fullName evidence="6">Radical SAM protein</fullName>
    </submittedName>
</protein>
<keyword evidence="4" id="KW-0411">Iron-sulfur</keyword>
<dbReference type="SMART" id="SM00729">
    <property type="entry name" value="Elp3"/>
    <property type="match status" value="1"/>
</dbReference>
<keyword evidence="3" id="KW-0408">Iron</keyword>
<proteinExistence type="predicted"/>
<evidence type="ECO:0000256" key="3">
    <source>
        <dbReference type="ARBA" id="ARBA00023004"/>
    </source>
</evidence>
<dbReference type="CDD" id="cd01335">
    <property type="entry name" value="Radical_SAM"/>
    <property type="match status" value="1"/>
</dbReference>
<dbReference type="PANTHER" id="PTHR11228">
    <property type="entry name" value="RADICAL SAM DOMAIN PROTEIN"/>
    <property type="match status" value="1"/>
</dbReference>
<evidence type="ECO:0000313" key="7">
    <source>
        <dbReference type="Proteomes" id="UP000016860"/>
    </source>
</evidence>
<dbReference type="PANTHER" id="PTHR11228:SF34">
    <property type="entry name" value="TUNGSTEN-CONTAINING ALDEHYDE FERREDOXIN OXIDOREDUCTASE COFACTOR MODIFYING PROTEIN"/>
    <property type="match status" value="1"/>
</dbReference>
<evidence type="ECO:0000313" key="6">
    <source>
        <dbReference type="EMBL" id="EPR10515.1"/>
    </source>
</evidence>
<dbReference type="InterPro" id="IPR007197">
    <property type="entry name" value="rSAM"/>
</dbReference>
<evidence type="ECO:0000256" key="4">
    <source>
        <dbReference type="ARBA" id="ARBA00023014"/>
    </source>
</evidence>
<evidence type="ECO:0000259" key="5">
    <source>
        <dbReference type="PROSITE" id="PS51918"/>
    </source>
</evidence>
<dbReference type="GO" id="GO:0003824">
    <property type="term" value="F:catalytic activity"/>
    <property type="evidence" value="ECO:0007669"/>
    <property type="project" value="InterPro"/>
</dbReference>
<dbReference type="GO" id="GO:0046872">
    <property type="term" value="F:metal ion binding"/>
    <property type="evidence" value="ECO:0007669"/>
    <property type="project" value="UniProtKB-KW"/>
</dbReference>
<dbReference type="GO" id="GO:0051539">
    <property type="term" value="F:4 iron, 4 sulfur cluster binding"/>
    <property type="evidence" value="ECO:0007669"/>
    <property type="project" value="UniProtKB-KW"/>
</dbReference>
<dbReference type="InterPro" id="IPR013785">
    <property type="entry name" value="Aldolase_TIM"/>
</dbReference>
<dbReference type="Pfam" id="PF04055">
    <property type="entry name" value="Radical_SAM"/>
    <property type="match status" value="1"/>
</dbReference>
<dbReference type="InterPro" id="IPR058240">
    <property type="entry name" value="rSAM_sf"/>
</dbReference>
<feature type="domain" description="Radical SAM core" evidence="5">
    <location>
        <begin position="1"/>
        <end position="208"/>
    </location>
</feature>
<dbReference type="STRING" id="1330534.L323_13045"/>
<dbReference type="Gene3D" id="3.20.20.70">
    <property type="entry name" value="Aldolase class I"/>
    <property type="match status" value="1"/>
</dbReference>
<reference evidence="6 7" key="1">
    <citation type="journal article" date="2013" name="Genome Announc.">
        <title>Draft Genome Sequence of the Cellulolytic Bacterium Clostridium papyrosolvens C7 (ATCC 700395).</title>
        <authorList>
            <person name="Zepeda V."/>
            <person name="Dassa B."/>
            <person name="Borovok I."/>
            <person name="Lamed R."/>
            <person name="Bayer E.A."/>
            <person name="Cate J.H."/>
        </authorList>
    </citation>
    <scope>NUCLEOTIDE SEQUENCE [LARGE SCALE GENOMIC DNA]</scope>
    <source>
        <strain evidence="6 7">C7</strain>
    </source>
</reference>
<keyword evidence="1" id="KW-0949">S-adenosyl-L-methionine</keyword>
<evidence type="ECO:0000256" key="1">
    <source>
        <dbReference type="ARBA" id="ARBA00022691"/>
    </source>
</evidence>
<evidence type="ECO:0000256" key="2">
    <source>
        <dbReference type="ARBA" id="ARBA00022723"/>
    </source>
</evidence>
<dbReference type="SFLD" id="SFLDG01067">
    <property type="entry name" value="SPASM/twitch_domain_containing"/>
    <property type="match status" value="1"/>
</dbReference>
<name>U4R1G6_9FIRM</name>
<comment type="caution">
    <text evidence="6">The sequence shown here is derived from an EMBL/GenBank/DDBJ whole genome shotgun (WGS) entry which is preliminary data.</text>
</comment>
<dbReference type="PROSITE" id="PS51918">
    <property type="entry name" value="RADICAL_SAM"/>
    <property type="match status" value="1"/>
</dbReference>